<name>A0A1W2D662_9BACT</name>
<dbReference type="OrthoDB" id="9799983at2"/>
<reference evidence="1 2" key="1">
    <citation type="submission" date="2017-04" db="EMBL/GenBank/DDBJ databases">
        <authorList>
            <person name="Afonso C.L."/>
            <person name="Miller P.J."/>
            <person name="Scott M.A."/>
            <person name="Spackman E."/>
            <person name="Goraichik I."/>
            <person name="Dimitrov K.M."/>
            <person name="Suarez D.L."/>
            <person name="Swayne D.E."/>
        </authorList>
    </citation>
    <scope>NUCLEOTIDE SEQUENCE [LARGE SCALE GENOMIC DNA]</scope>
    <source>
        <strain evidence="1 2">DSM 3385</strain>
    </source>
</reference>
<gene>
    <name evidence="1" type="ORF">SAMN02746065_11587</name>
</gene>
<sequence length="357" mass="39198">MGTSISKQVCDILIIGAGPAGSSAAMTAAVNGADVLVVDQRTIIGQPVQCAEYIPAQLLGEVNLDPDIIVQTVRSMKTFYRRRLVKKTDALGYMIHRDLFDQSLAKTAIKAGANLLTAARVIRMEKGAVIIKHKNGPEEIINPSVIIGADGPLSITARWMGAQNTHLMAGIQKQVKLNAPINATEIYFDPLFYGGYGWFFPKGKYANVGLATTRGNRSKLGKMLNYLIHELDKEGKIAEGLRRPCAGWIPAGPPRKVVRDNMMLVGDAAGQTHAITGAGIPQAVICGKMAGKWAARAVKADDNGLLNEYEKEWRGQFERTLVLANSRRVYMEENWNRLEDIMERCWVAFKDYHATSD</sequence>
<dbReference type="Gene3D" id="3.30.9.10">
    <property type="entry name" value="D-Amino Acid Oxidase, subunit A, domain 2"/>
    <property type="match status" value="1"/>
</dbReference>
<dbReference type="NCBIfam" id="TIGR02032">
    <property type="entry name" value="GG-red-SF"/>
    <property type="match status" value="1"/>
</dbReference>
<protein>
    <submittedName>
        <fullName evidence="1">Geranylgeranyl reductase family</fullName>
    </submittedName>
</protein>
<dbReference type="Proteomes" id="UP000192418">
    <property type="component" value="Unassembled WGS sequence"/>
</dbReference>
<evidence type="ECO:0000313" key="2">
    <source>
        <dbReference type="Proteomes" id="UP000192418"/>
    </source>
</evidence>
<dbReference type="RefSeq" id="WP_084070060.1">
    <property type="nucleotide sequence ID" value="NZ_FWXY01000015.1"/>
</dbReference>
<dbReference type="STRING" id="1121400.SAMN02746065_11587"/>
<dbReference type="AlphaFoldDB" id="A0A1W2D662"/>
<dbReference type="InterPro" id="IPR050407">
    <property type="entry name" value="Geranylgeranyl_reductase"/>
</dbReference>
<dbReference type="PANTHER" id="PTHR42685">
    <property type="entry name" value="GERANYLGERANYL DIPHOSPHATE REDUCTASE"/>
    <property type="match status" value="1"/>
</dbReference>
<dbReference type="EMBL" id="FWXY01000015">
    <property type="protein sequence ID" value="SMC92664.1"/>
    <property type="molecule type" value="Genomic_DNA"/>
</dbReference>
<dbReference type="InterPro" id="IPR036188">
    <property type="entry name" value="FAD/NAD-bd_sf"/>
</dbReference>
<dbReference type="InterPro" id="IPR011777">
    <property type="entry name" value="Geranylgeranyl_Rdtase_fam"/>
</dbReference>
<dbReference type="SUPFAM" id="SSF51905">
    <property type="entry name" value="FAD/NAD(P)-binding domain"/>
    <property type="match status" value="1"/>
</dbReference>
<proteinExistence type="predicted"/>
<accession>A0A1W2D662</accession>
<keyword evidence="2" id="KW-1185">Reference proteome</keyword>
<dbReference type="PANTHER" id="PTHR42685:SF18">
    <property type="entry name" value="DIGERANYLGERANYLGLYCEROPHOSPHOLIPID REDUCTASE"/>
    <property type="match status" value="1"/>
</dbReference>
<organism evidence="1 2">
    <name type="scientific">Desulfocicer vacuolatum DSM 3385</name>
    <dbReference type="NCBI Taxonomy" id="1121400"/>
    <lineage>
        <taxon>Bacteria</taxon>
        <taxon>Pseudomonadati</taxon>
        <taxon>Thermodesulfobacteriota</taxon>
        <taxon>Desulfobacteria</taxon>
        <taxon>Desulfobacterales</taxon>
        <taxon>Desulfobacteraceae</taxon>
        <taxon>Desulfocicer</taxon>
    </lineage>
</organism>
<dbReference type="GO" id="GO:0016628">
    <property type="term" value="F:oxidoreductase activity, acting on the CH-CH group of donors, NAD or NADP as acceptor"/>
    <property type="evidence" value="ECO:0007669"/>
    <property type="project" value="InterPro"/>
</dbReference>
<dbReference type="Gene3D" id="3.50.50.60">
    <property type="entry name" value="FAD/NAD(P)-binding domain"/>
    <property type="match status" value="1"/>
</dbReference>
<evidence type="ECO:0000313" key="1">
    <source>
        <dbReference type="EMBL" id="SMC92664.1"/>
    </source>
</evidence>
<dbReference type="PRINTS" id="PR00420">
    <property type="entry name" value="RNGMNOXGNASE"/>
</dbReference>
<dbReference type="Pfam" id="PF12831">
    <property type="entry name" value="FAD_oxidored"/>
    <property type="match status" value="1"/>
</dbReference>